<dbReference type="PANTHER" id="PTHR10885">
    <property type="entry name" value="ISOPENTENYL-DIPHOSPHATE DELTA-ISOMERASE"/>
    <property type="match status" value="1"/>
</dbReference>
<dbReference type="RefSeq" id="WP_167833785.1">
    <property type="nucleotide sequence ID" value="NZ_JAAVUM010000015.1"/>
</dbReference>
<dbReference type="InterPro" id="IPR015797">
    <property type="entry name" value="NUDIX_hydrolase-like_dom_sf"/>
</dbReference>
<dbReference type="Proteomes" id="UP000587942">
    <property type="component" value="Unassembled WGS sequence"/>
</dbReference>
<gene>
    <name evidence="2" type="ORF">GWK17_18210</name>
</gene>
<dbReference type="GO" id="GO:0003824">
    <property type="term" value="F:catalytic activity"/>
    <property type="evidence" value="ECO:0007669"/>
    <property type="project" value="UniProtKB-ARBA"/>
</dbReference>
<dbReference type="PANTHER" id="PTHR10885:SF0">
    <property type="entry name" value="ISOPENTENYL-DIPHOSPHATE DELTA-ISOMERASE"/>
    <property type="match status" value="1"/>
</dbReference>
<dbReference type="Gene3D" id="3.90.79.10">
    <property type="entry name" value="Nucleoside Triphosphate Pyrophosphohydrolase"/>
    <property type="match status" value="1"/>
</dbReference>
<dbReference type="Pfam" id="PF00293">
    <property type="entry name" value="NUDIX"/>
    <property type="match status" value="1"/>
</dbReference>
<evidence type="ECO:0000259" key="1">
    <source>
        <dbReference type="PROSITE" id="PS51462"/>
    </source>
</evidence>
<dbReference type="EMBL" id="JAAVUM010000015">
    <property type="protein sequence ID" value="NKE07385.1"/>
    <property type="molecule type" value="Genomic_DNA"/>
</dbReference>
<proteinExistence type="predicted"/>
<feature type="domain" description="Nudix hydrolase" evidence="1">
    <location>
        <begin position="29"/>
        <end position="169"/>
    </location>
</feature>
<evidence type="ECO:0000313" key="2">
    <source>
        <dbReference type="EMBL" id="NKE07385.1"/>
    </source>
</evidence>
<dbReference type="PROSITE" id="PS51462">
    <property type="entry name" value="NUDIX"/>
    <property type="match status" value="1"/>
</dbReference>
<dbReference type="CDD" id="cd04692">
    <property type="entry name" value="NUDIX_Hydrolase"/>
    <property type="match status" value="1"/>
</dbReference>
<organism evidence="2 3">
    <name type="scientific">Mesobacillus selenatarsenatis</name>
    <dbReference type="NCBI Taxonomy" id="388741"/>
    <lineage>
        <taxon>Bacteria</taxon>
        <taxon>Bacillati</taxon>
        <taxon>Bacillota</taxon>
        <taxon>Bacilli</taxon>
        <taxon>Bacillales</taxon>
        <taxon>Bacillaceae</taxon>
        <taxon>Mesobacillus</taxon>
    </lineage>
</organism>
<protein>
    <submittedName>
        <fullName evidence="2">NUDIX domain-containing protein</fullName>
    </submittedName>
</protein>
<dbReference type="AlphaFoldDB" id="A0A846TT20"/>
<evidence type="ECO:0000313" key="3">
    <source>
        <dbReference type="Proteomes" id="UP000587942"/>
    </source>
</evidence>
<accession>A0A846TT20</accession>
<name>A0A846TT20_9BACI</name>
<dbReference type="SUPFAM" id="SSF55811">
    <property type="entry name" value="Nudix"/>
    <property type="match status" value="1"/>
</dbReference>
<reference evidence="2 3" key="1">
    <citation type="submission" date="2020-03" db="EMBL/GenBank/DDBJ databases">
        <authorList>
            <person name="Sun Q."/>
        </authorList>
    </citation>
    <scope>NUCLEOTIDE SEQUENCE [LARGE SCALE GENOMIC DNA]</scope>
    <source>
        <strain evidence="2 3">KACC 21451</strain>
    </source>
</reference>
<dbReference type="InterPro" id="IPR000086">
    <property type="entry name" value="NUDIX_hydrolase_dom"/>
</dbReference>
<sequence length="205" mass="23706">MEKELLKTFDENGNARGTATRAEVHREGHWHETFHCWFTEKIGEEHFIFFQVRSSDKKDYPNLLDITAAGHILAEETHLDGLREVKEELGIELSLEDLKSLGVIKDSLKSPGFLDNELCHVFLYDKHIPFDHYDLQREEVSGIMMTSMSEFINLWSGKTQKIKAEGFLSSGEQEKKPSSLLVTKRDFVPHEDSYIYRVIEAMKNS</sequence>
<comment type="caution">
    <text evidence="2">The sequence shown here is derived from an EMBL/GenBank/DDBJ whole genome shotgun (WGS) entry which is preliminary data.</text>
</comment>